<feature type="region of interest" description="Disordered" evidence="5">
    <location>
        <begin position="34"/>
        <end position="215"/>
    </location>
</feature>
<keyword evidence="4" id="KW-0539">Nucleus</keyword>
<name>A0AAD6ICM4_PENCN</name>
<dbReference type="PANTHER" id="PTHR14577">
    <property type="entry name" value="NUCLEOLAR PROTEIN 12"/>
    <property type="match status" value="1"/>
</dbReference>
<dbReference type="GO" id="GO:0005730">
    <property type="term" value="C:nucleolus"/>
    <property type="evidence" value="ECO:0007669"/>
    <property type="project" value="UniProtKB-SubCell"/>
</dbReference>
<evidence type="ECO:0000313" key="6">
    <source>
        <dbReference type="EMBL" id="KAJ6043440.1"/>
    </source>
</evidence>
<accession>A0AAD6ICM4</accession>
<evidence type="ECO:0000256" key="5">
    <source>
        <dbReference type="SAM" id="MobiDB-lite"/>
    </source>
</evidence>
<comment type="caution">
    <text evidence="6">The sequence shown here is derived from an EMBL/GenBank/DDBJ whole genome shotgun (WGS) entry which is preliminary data.</text>
</comment>
<organism evidence="6 7">
    <name type="scientific">Penicillium canescens</name>
    <dbReference type="NCBI Taxonomy" id="5083"/>
    <lineage>
        <taxon>Eukaryota</taxon>
        <taxon>Fungi</taxon>
        <taxon>Dikarya</taxon>
        <taxon>Ascomycota</taxon>
        <taxon>Pezizomycotina</taxon>
        <taxon>Eurotiomycetes</taxon>
        <taxon>Eurotiomycetidae</taxon>
        <taxon>Eurotiales</taxon>
        <taxon>Aspergillaceae</taxon>
        <taxon>Penicillium</taxon>
    </lineage>
</organism>
<dbReference type="AlphaFoldDB" id="A0AAD6ICM4"/>
<reference evidence="6" key="1">
    <citation type="journal article" date="2023" name="IMA Fungus">
        <title>Comparative genomic study of the Penicillium genus elucidates a diverse pangenome and 15 lateral gene transfer events.</title>
        <authorList>
            <person name="Petersen C."/>
            <person name="Sorensen T."/>
            <person name="Nielsen M.R."/>
            <person name="Sondergaard T.E."/>
            <person name="Sorensen J.L."/>
            <person name="Fitzpatrick D.A."/>
            <person name="Frisvad J.C."/>
            <person name="Nielsen K.L."/>
        </authorList>
    </citation>
    <scope>NUCLEOTIDE SEQUENCE</scope>
    <source>
        <strain evidence="6">IBT 15450</strain>
    </source>
</reference>
<feature type="compositionally biased region" description="Basic and acidic residues" evidence="5">
    <location>
        <begin position="42"/>
        <end position="92"/>
    </location>
</feature>
<feature type="compositionally biased region" description="Basic residues" evidence="5">
    <location>
        <begin position="192"/>
        <end position="208"/>
    </location>
</feature>
<keyword evidence="7" id="KW-1185">Reference proteome</keyword>
<feature type="compositionally biased region" description="Basic and acidic residues" evidence="5">
    <location>
        <begin position="132"/>
        <end position="166"/>
    </location>
</feature>
<keyword evidence="3" id="KW-0175">Coiled coil</keyword>
<evidence type="ECO:0000256" key="3">
    <source>
        <dbReference type="ARBA" id="ARBA00023054"/>
    </source>
</evidence>
<comment type="similarity">
    <text evidence="2">Belongs to the RRP17 family.</text>
</comment>
<dbReference type="GO" id="GO:0019843">
    <property type="term" value="F:rRNA binding"/>
    <property type="evidence" value="ECO:0007669"/>
    <property type="project" value="TreeGrafter"/>
</dbReference>
<feature type="compositionally biased region" description="Basic residues" evidence="5">
    <location>
        <begin position="167"/>
        <end position="181"/>
    </location>
</feature>
<dbReference type="EMBL" id="JAQJZL010000004">
    <property type="protein sequence ID" value="KAJ6043440.1"/>
    <property type="molecule type" value="Genomic_DNA"/>
</dbReference>
<dbReference type="InterPro" id="IPR019186">
    <property type="entry name" value="Nucleolar_protein_12"/>
</dbReference>
<dbReference type="Pfam" id="PF09805">
    <property type="entry name" value="Nop25"/>
    <property type="match status" value="1"/>
</dbReference>
<protein>
    <recommendedName>
        <fullName evidence="8">Protein required for cell viability Rrp17</fullName>
    </recommendedName>
</protein>
<feature type="compositionally biased region" description="Basic and acidic residues" evidence="5">
    <location>
        <begin position="182"/>
        <end position="191"/>
    </location>
</feature>
<evidence type="ECO:0000313" key="7">
    <source>
        <dbReference type="Proteomes" id="UP001219568"/>
    </source>
</evidence>
<evidence type="ECO:0000256" key="1">
    <source>
        <dbReference type="ARBA" id="ARBA00004604"/>
    </source>
</evidence>
<evidence type="ECO:0000256" key="2">
    <source>
        <dbReference type="ARBA" id="ARBA00007175"/>
    </source>
</evidence>
<evidence type="ECO:0000256" key="4">
    <source>
        <dbReference type="ARBA" id="ARBA00023242"/>
    </source>
</evidence>
<proteinExistence type="inferred from homology"/>
<dbReference type="PANTHER" id="PTHR14577:SF0">
    <property type="entry name" value="NUCLEOLAR PROTEIN 12"/>
    <property type="match status" value="1"/>
</dbReference>
<comment type="subcellular location">
    <subcellularLocation>
        <location evidence="1">Nucleus</location>
        <location evidence="1">Nucleolus</location>
    </subcellularLocation>
</comment>
<feature type="compositionally biased region" description="Acidic residues" evidence="5">
    <location>
        <begin position="93"/>
        <end position="106"/>
    </location>
</feature>
<evidence type="ECO:0008006" key="8">
    <source>
        <dbReference type="Google" id="ProtNLM"/>
    </source>
</evidence>
<dbReference type="Proteomes" id="UP001219568">
    <property type="component" value="Unassembled WGS sequence"/>
</dbReference>
<sequence>MGPPQKRRKVAQPKVEEINFNTEDRQEWLTGFHKRKLQRAKHAQEAAEKRYKEEKRADRKKLRDERQADFKRAMEEHARVLKQMKENAGEKSESEDENEEEWDGIEEPPAVDYEAEYIDEDKYTTVTVEEMDPSREGLLKSVRGEESDTEEKKEYPAADTVADEKSKKPKRERIARKKKRNFRYESKDVRKATARKQRSVKSNKAKARRGAEQEK</sequence>
<reference evidence="6" key="2">
    <citation type="submission" date="2023-01" db="EMBL/GenBank/DDBJ databases">
        <authorList>
            <person name="Petersen C."/>
        </authorList>
    </citation>
    <scope>NUCLEOTIDE SEQUENCE</scope>
    <source>
        <strain evidence="6">IBT 15450</strain>
    </source>
</reference>
<gene>
    <name evidence="6" type="ORF">N7460_004795</name>
</gene>